<keyword evidence="4" id="KW-0472">Membrane</keyword>
<evidence type="ECO:0000256" key="2">
    <source>
        <dbReference type="ARBA" id="ARBA00022679"/>
    </source>
</evidence>
<dbReference type="KEGG" id="tho:SP60_00235"/>
<dbReference type="RefSeq" id="WP_144418555.1">
    <property type="nucleotide sequence ID" value="NZ_CP010552.1"/>
</dbReference>
<reference evidence="6 7" key="1">
    <citation type="journal article" date="2015" name="Genome Announc.">
        <title>Genome Sequence of 'Candidatus Thioglobus autotrophica' Strain EF1, a Chemoautotroph from the SUP05 Clade of Marine Gammaproteobacteria.</title>
        <authorList>
            <person name="Shah V."/>
            <person name="Morris R.M."/>
        </authorList>
    </citation>
    <scope>NUCLEOTIDE SEQUENCE [LARGE SCALE GENOMIC DNA]</scope>
    <source>
        <strain evidence="6 7">EF1</strain>
    </source>
</reference>
<keyword evidence="7" id="KW-1185">Reference proteome</keyword>
<dbReference type="CDD" id="cd07989">
    <property type="entry name" value="LPLAT_AGPAT-like"/>
    <property type="match status" value="1"/>
</dbReference>
<proteinExistence type="predicted"/>
<dbReference type="SMART" id="SM00563">
    <property type="entry name" value="PlsC"/>
    <property type="match status" value="1"/>
</dbReference>
<dbReference type="GO" id="GO:0006654">
    <property type="term" value="P:phosphatidic acid biosynthetic process"/>
    <property type="evidence" value="ECO:0007669"/>
    <property type="project" value="TreeGrafter"/>
</dbReference>
<evidence type="ECO:0000259" key="5">
    <source>
        <dbReference type="SMART" id="SM00563"/>
    </source>
</evidence>
<keyword evidence="2 6" id="KW-0808">Transferase</keyword>
<dbReference type="SUPFAM" id="SSF69593">
    <property type="entry name" value="Glycerol-3-phosphate (1)-acyltransferase"/>
    <property type="match status" value="1"/>
</dbReference>
<feature type="transmembrane region" description="Helical" evidence="4">
    <location>
        <begin position="7"/>
        <end position="30"/>
    </location>
</feature>
<evidence type="ECO:0000313" key="6">
    <source>
        <dbReference type="EMBL" id="ALE51821.1"/>
    </source>
</evidence>
<dbReference type="AlphaFoldDB" id="A0A0M3TTN9"/>
<dbReference type="PANTHER" id="PTHR10434:SF40">
    <property type="entry name" value="1-ACYL-SN-GLYCEROL-3-PHOSPHATE ACYLTRANSFERASE"/>
    <property type="match status" value="1"/>
</dbReference>
<feature type="domain" description="Phospholipid/glycerol acyltransferase" evidence="5">
    <location>
        <begin position="71"/>
        <end position="185"/>
    </location>
</feature>
<organism evidence="6 7">
    <name type="scientific">Candidatus Thioglobus autotrophicus</name>
    <dbReference type="NCBI Taxonomy" id="1705394"/>
    <lineage>
        <taxon>Bacteria</taxon>
        <taxon>Pseudomonadati</taxon>
        <taxon>Pseudomonadota</taxon>
        <taxon>Gammaproteobacteria</taxon>
        <taxon>Candidatus Pseudothioglobaceae</taxon>
        <taxon>Candidatus Thioglobus</taxon>
    </lineage>
</organism>
<keyword evidence="4" id="KW-1133">Transmembrane helix</keyword>
<dbReference type="EMBL" id="CP010552">
    <property type="protein sequence ID" value="ALE51821.1"/>
    <property type="molecule type" value="Genomic_DNA"/>
</dbReference>
<dbReference type="GO" id="GO:0003841">
    <property type="term" value="F:1-acylglycerol-3-phosphate O-acyltransferase activity"/>
    <property type="evidence" value="ECO:0007669"/>
    <property type="project" value="TreeGrafter"/>
</dbReference>
<dbReference type="Proteomes" id="UP000058020">
    <property type="component" value="Chromosome"/>
</dbReference>
<dbReference type="PATRIC" id="fig|1705394.5.peg.47"/>
<sequence>MLFLRSLLYFLGSTLVLSFLVALSLALFFLPVKYRYAILSKWALFCLWWLKITLNIKLKVIGKENIPNTPSVIVSNHQSTWETLALQTVFPHQTWVLKQELQWIPIFGWGLALLKPIIINRGEKLKAIKKVMKQGSARIKEGIFVVVFPEGTRQPYKQLGEYQNGGVAIAKKTNCDIVPVYHDAGKLWPKGSFVKQPGTITLVIGKPIQSTGKSASVLTKEVRDWTLAMQKFHSSL</sequence>
<dbReference type="Pfam" id="PF01553">
    <property type="entry name" value="Acyltransferase"/>
    <property type="match status" value="1"/>
</dbReference>
<dbReference type="STRING" id="1705394.SP60_00235"/>
<accession>A0A0M3TTN9</accession>
<protein>
    <submittedName>
        <fullName evidence="6">Acyl-phosphate glycerol 3-phosphate acyltransferase</fullName>
    </submittedName>
</protein>
<gene>
    <name evidence="6" type="ORF">SP60_00235</name>
</gene>
<evidence type="ECO:0000256" key="4">
    <source>
        <dbReference type="SAM" id="Phobius"/>
    </source>
</evidence>
<keyword evidence="4" id="KW-0812">Transmembrane</keyword>
<keyword evidence="3 6" id="KW-0012">Acyltransferase</keyword>
<evidence type="ECO:0000256" key="1">
    <source>
        <dbReference type="ARBA" id="ARBA00005189"/>
    </source>
</evidence>
<name>A0A0M3TTN9_9GAMM</name>
<dbReference type="OrthoDB" id="9812274at2"/>
<comment type="pathway">
    <text evidence="1">Lipid metabolism.</text>
</comment>
<evidence type="ECO:0000256" key="3">
    <source>
        <dbReference type="ARBA" id="ARBA00023315"/>
    </source>
</evidence>
<dbReference type="PANTHER" id="PTHR10434">
    <property type="entry name" value="1-ACYL-SN-GLYCEROL-3-PHOSPHATE ACYLTRANSFERASE"/>
    <property type="match status" value="1"/>
</dbReference>
<dbReference type="InterPro" id="IPR002123">
    <property type="entry name" value="Plipid/glycerol_acylTrfase"/>
</dbReference>
<evidence type="ECO:0000313" key="7">
    <source>
        <dbReference type="Proteomes" id="UP000058020"/>
    </source>
</evidence>